<dbReference type="Proteomes" id="UP000310685">
    <property type="component" value="Unassembled WGS sequence"/>
</dbReference>
<evidence type="ECO:0000313" key="9">
    <source>
        <dbReference type="Proteomes" id="UP000307169"/>
    </source>
</evidence>
<dbReference type="OrthoDB" id="3162439at2759"/>
<dbReference type="SUPFAM" id="SSF53474">
    <property type="entry name" value="alpha/beta-Hydrolases"/>
    <property type="match status" value="1"/>
</dbReference>
<dbReference type="Proteomes" id="UP000309601">
    <property type="component" value="Unassembled WGS sequence"/>
</dbReference>
<dbReference type="Proteomes" id="UP000310708">
    <property type="component" value="Unassembled WGS sequence"/>
</dbReference>
<protein>
    <recommendedName>
        <fullName evidence="2">T6SS Phospholipase effector Tle1-like catalytic domain-containing protein</fullName>
    </recommendedName>
</protein>
<organism evidence="4 9">
    <name type="scientific">Wallemia mellicola</name>
    <dbReference type="NCBI Taxonomy" id="1708541"/>
    <lineage>
        <taxon>Eukaryota</taxon>
        <taxon>Fungi</taxon>
        <taxon>Dikarya</taxon>
        <taxon>Basidiomycota</taxon>
        <taxon>Wallemiomycotina</taxon>
        <taxon>Wallemiomycetes</taxon>
        <taxon>Wallemiales</taxon>
        <taxon>Wallemiaceae</taxon>
        <taxon>Wallemia</taxon>
    </lineage>
</organism>
<feature type="compositionally biased region" description="Polar residues" evidence="1">
    <location>
        <begin position="1"/>
        <end position="24"/>
    </location>
</feature>
<dbReference type="Pfam" id="PF09994">
    <property type="entry name" value="T6SS_Tle1-like_cat"/>
    <property type="match status" value="1"/>
</dbReference>
<evidence type="ECO:0000313" key="7">
    <source>
        <dbReference type="EMBL" id="TIC63097.1"/>
    </source>
</evidence>
<dbReference type="InterPro" id="IPR018712">
    <property type="entry name" value="Tle1-like_cat"/>
</dbReference>
<feature type="region of interest" description="Disordered" evidence="1">
    <location>
        <begin position="1"/>
        <end position="39"/>
    </location>
</feature>
<dbReference type="EMBL" id="SPRC01000053">
    <property type="protein sequence ID" value="TIB76030.1"/>
    <property type="molecule type" value="Genomic_DNA"/>
</dbReference>
<gene>
    <name evidence="7" type="ORF">E3Q01_03545</name>
    <name evidence="6" type="ORF">E3Q02_03726</name>
    <name evidence="5" type="ORF">E3Q03_03530</name>
    <name evidence="4" type="ORF">E3Q17_03677</name>
    <name evidence="3" type="ORF">E3Q22_03738</name>
</gene>
<feature type="domain" description="T6SS Phospholipase effector Tle1-like catalytic" evidence="2">
    <location>
        <begin position="123"/>
        <end position="485"/>
    </location>
</feature>
<dbReference type="EMBL" id="SPRV01000050">
    <property type="protein sequence ID" value="TIC60008.1"/>
    <property type="molecule type" value="Genomic_DNA"/>
</dbReference>
<dbReference type="EMBL" id="SPRX01000054">
    <property type="protein sequence ID" value="TIC63097.1"/>
    <property type="molecule type" value="Genomic_DNA"/>
</dbReference>
<feature type="compositionally biased region" description="Basic and acidic residues" evidence="1">
    <location>
        <begin position="30"/>
        <end position="39"/>
    </location>
</feature>
<dbReference type="Proteomes" id="UP000305362">
    <property type="component" value="Unassembled WGS sequence"/>
</dbReference>
<comment type="caution">
    <text evidence="4">The sequence shown here is derived from an EMBL/GenBank/DDBJ whole genome shotgun (WGS) entry which is preliminary data.</text>
</comment>
<dbReference type="EMBL" id="SPRH01000056">
    <property type="protein sequence ID" value="TIB96807.1"/>
    <property type="molecule type" value="Genomic_DNA"/>
</dbReference>
<name>A0A4T0PIQ0_9BASI</name>
<evidence type="ECO:0000313" key="5">
    <source>
        <dbReference type="EMBL" id="TIC60008.1"/>
    </source>
</evidence>
<dbReference type="PANTHER" id="PTHR33840:SF1">
    <property type="entry name" value="TLE1 PHOSPHOLIPASE DOMAIN-CONTAINING PROTEIN"/>
    <property type="match status" value="1"/>
</dbReference>
<dbReference type="PANTHER" id="PTHR33840">
    <property type="match status" value="1"/>
</dbReference>
<dbReference type="EMBL" id="SPRW01000054">
    <property type="protein sequence ID" value="TIC61898.1"/>
    <property type="molecule type" value="Genomic_DNA"/>
</dbReference>
<proteinExistence type="predicted"/>
<dbReference type="InterPro" id="IPR029058">
    <property type="entry name" value="AB_hydrolase_fold"/>
</dbReference>
<evidence type="ECO:0000313" key="4">
    <source>
        <dbReference type="EMBL" id="TIB96807.1"/>
    </source>
</evidence>
<sequence length="640" mass="74044">MESGENSPTQLEQPIQLPQANQDSPAGEASQDRKPSLKERVKIAQETAKTNKEIVHVKDDQGRSYSVDINLEAQDTANFQNDKQLIINPPKQRNEPHSLYRGDNVAPKRLKAVRDHNKETGGRSIILCLDGTGDQFDDDNSNVVRFFRALAKDEPEKQVVYYQSGLGTYSTTKRANPVANKLSDLGDMAVGSGLGQHVRQAYTYLMENYRFGDRICMVGFSRGAYTCRCLAGMLYKVGLLPKGNIEQVQFAYDMYKDNSTHGFDQSKFFKSTFCINVDIHWIGVWDSVSSVGFYPRELPFTNDNHLVKTFCHAVALDEHRCKFKAGHWSHEEETEKRSDGWFHRRHKENKINFGEHNVNEIEEDDKDKEEEVDPWEKVEKLRQGLFTRIDELRQQTAKSRFNTKRVNVDSIDKSNPEIQSLLQQLYKLPVKHDSFADDEEEEIKHKTKVKEVYFIGAHADVGGGSVPNNTRNSLARISLRWMFRQAFKAETGIIFQTHLLDYHGLDIGTLYPIVKPRPEAHYKVPDEFPQMPNLKDVPVERYDRSKLSEEDEDVLDSLSCINDQLELSKIWWLLEYYPQMEVYQDGTGKFRKRFTMNRGNYRAIRGSNVKFHRTVDIRQKALDYQIKARMQDSSEARWVY</sequence>
<evidence type="ECO:0000313" key="10">
    <source>
        <dbReference type="Proteomes" id="UP000309601"/>
    </source>
</evidence>
<evidence type="ECO:0000313" key="12">
    <source>
        <dbReference type="Proteomes" id="UP000310708"/>
    </source>
</evidence>
<evidence type="ECO:0000256" key="1">
    <source>
        <dbReference type="SAM" id="MobiDB-lite"/>
    </source>
</evidence>
<evidence type="ECO:0000313" key="6">
    <source>
        <dbReference type="EMBL" id="TIC61898.1"/>
    </source>
</evidence>
<evidence type="ECO:0000313" key="8">
    <source>
        <dbReference type="Proteomes" id="UP000305362"/>
    </source>
</evidence>
<evidence type="ECO:0000313" key="3">
    <source>
        <dbReference type="EMBL" id="TIB76030.1"/>
    </source>
</evidence>
<dbReference type="AlphaFoldDB" id="A0A4T0PIQ0"/>
<reference evidence="8 9" key="1">
    <citation type="submission" date="2019-03" db="EMBL/GenBank/DDBJ databases">
        <title>Sequencing 25 genomes of Wallemia mellicola.</title>
        <authorList>
            <person name="Gostincar C."/>
        </authorList>
    </citation>
    <scope>NUCLEOTIDE SEQUENCE [LARGE SCALE GENOMIC DNA]</scope>
    <source>
        <strain evidence="4 9">EXF-1262</strain>
        <strain evidence="6 10">EXF-1274</strain>
        <strain evidence="5 8">EXF-1277</strain>
        <strain evidence="3 11">EXF-6152</strain>
        <strain evidence="7 12">EXF-757</strain>
    </source>
</reference>
<evidence type="ECO:0000313" key="11">
    <source>
        <dbReference type="Proteomes" id="UP000310685"/>
    </source>
</evidence>
<dbReference type="Proteomes" id="UP000307169">
    <property type="component" value="Unassembled WGS sequence"/>
</dbReference>
<evidence type="ECO:0000259" key="2">
    <source>
        <dbReference type="Pfam" id="PF09994"/>
    </source>
</evidence>
<accession>A0A4T0PIQ0</accession>